<dbReference type="Proteomes" id="UP000054935">
    <property type="component" value="Unassembled WGS sequence"/>
</dbReference>
<keyword evidence="1" id="KW-0732">Signal</keyword>
<feature type="signal peptide" evidence="1">
    <location>
        <begin position="1"/>
        <end position="21"/>
    </location>
</feature>
<accession>A0A0P1GX31</accession>
<evidence type="ECO:0000313" key="3">
    <source>
        <dbReference type="Proteomes" id="UP000054935"/>
    </source>
</evidence>
<reference evidence="2 3" key="1">
    <citation type="submission" date="2015-09" db="EMBL/GenBank/DDBJ databases">
        <authorList>
            <consortium name="Swine Surveillance"/>
        </authorList>
    </citation>
    <scope>NUCLEOTIDE SEQUENCE [LARGE SCALE GENOMIC DNA]</scope>
    <source>
        <strain evidence="2 3">CECT 7648</strain>
    </source>
</reference>
<name>A0A0P1GX31_9RHOB</name>
<dbReference type="RefSeq" id="WP_058247719.1">
    <property type="nucleotide sequence ID" value="NZ_CYSE01000003.1"/>
</dbReference>
<evidence type="ECO:0000313" key="2">
    <source>
        <dbReference type="EMBL" id="CUH78935.1"/>
    </source>
</evidence>
<feature type="chain" id="PRO_5006063848" evidence="1">
    <location>
        <begin position="22"/>
        <end position="75"/>
    </location>
</feature>
<protein>
    <submittedName>
        <fullName evidence="2">Uncharacterized protein</fullName>
    </submittedName>
</protein>
<sequence length="75" mass="7727">MLRTLTAAALVATTLAGAASAATSANQAIASDVLKYAPNADVSSLTPAEVTQIRTILLTVDNESEKQGKIRLITN</sequence>
<organism evidence="2 3">
    <name type="scientific">Tropicibacter naphthalenivorans</name>
    <dbReference type="NCBI Taxonomy" id="441103"/>
    <lineage>
        <taxon>Bacteria</taxon>
        <taxon>Pseudomonadati</taxon>
        <taxon>Pseudomonadota</taxon>
        <taxon>Alphaproteobacteria</taxon>
        <taxon>Rhodobacterales</taxon>
        <taxon>Roseobacteraceae</taxon>
        <taxon>Tropicibacter</taxon>
    </lineage>
</organism>
<dbReference type="AlphaFoldDB" id="A0A0P1GX31"/>
<dbReference type="EMBL" id="CYSE01000003">
    <property type="protein sequence ID" value="CUH78935.1"/>
    <property type="molecule type" value="Genomic_DNA"/>
</dbReference>
<proteinExistence type="predicted"/>
<evidence type="ECO:0000256" key="1">
    <source>
        <dbReference type="SAM" id="SignalP"/>
    </source>
</evidence>
<keyword evidence="3" id="KW-1185">Reference proteome</keyword>
<gene>
    <name evidence="2" type="ORF">TRN7648_02245</name>
</gene>